<dbReference type="NCBIfam" id="TIGR00206">
    <property type="entry name" value="fliF"/>
    <property type="match status" value="1"/>
</dbReference>
<dbReference type="InterPro" id="IPR043427">
    <property type="entry name" value="YscJ/FliF"/>
</dbReference>
<feature type="region of interest" description="Disordered" evidence="11">
    <location>
        <begin position="285"/>
        <end position="333"/>
    </location>
</feature>
<evidence type="ECO:0000256" key="5">
    <source>
        <dbReference type="ARBA" id="ARBA00022692"/>
    </source>
</evidence>
<evidence type="ECO:0000313" key="15">
    <source>
        <dbReference type="EMBL" id="VTR96363.1"/>
    </source>
</evidence>
<dbReference type="GO" id="GO:0071973">
    <property type="term" value="P:bacterial-type flagellum-dependent cell motility"/>
    <property type="evidence" value="ECO:0007669"/>
    <property type="project" value="InterPro"/>
</dbReference>
<dbReference type="RefSeq" id="WP_162670657.1">
    <property type="nucleotide sequence ID" value="NZ_LR593886.1"/>
</dbReference>
<dbReference type="InterPro" id="IPR013556">
    <property type="entry name" value="Flag_M-ring_C"/>
</dbReference>
<keyword evidence="4" id="KW-1003">Cell membrane</keyword>
<dbReference type="Pfam" id="PF08345">
    <property type="entry name" value="YscJ_FliF_C"/>
    <property type="match status" value="1"/>
</dbReference>
<keyword evidence="5 12" id="KW-0812">Transmembrane</keyword>
<dbReference type="PIRSF" id="PIRSF004862">
    <property type="entry name" value="FliF"/>
    <property type="match status" value="1"/>
</dbReference>
<dbReference type="InterPro" id="IPR006182">
    <property type="entry name" value="FliF_N_dom"/>
</dbReference>
<comment type="similarity">
    <text evidence="3 9">Belongs to the FliF family.</text>
</comment>
<sequence length="512" mass="54155">MEALNRLLAQTRAYWAGLSAGRRVGAVIGALGIVAALAAVAYLSPGAHYVPISQGPLSPEEVAAMRAKLTSDNITNRLVSGGTNLEVPEERYAEAVVSLASGGIPARGGKGYELFDETSLMTTPFVQSVNYQRALQAELARSIMQMEAVQSARVIIAKPEPSPFVRDQKQPTASVVIKLKPRARMATATAAGIVSLVAHSIEGLRPENVTVMETGGRLLSDPHAADRGNLPTPQLEYLERLETYLSTKAEEMLAKTLGPGRAVIRVNADVNFQKIKERLKTYSPDGKVAAAERTANSTSSGGAARGPAGAVSNVTRAGGTPSSGGGGSSGTAKEEVIQTDYLVSETIRDIEDTPGAVNRLSVAAIVDLTPQGEGQTVISATDAEEIIKQAVGFRVGRDNVTLARAPLTGLGITEPDDTLVKLQRFQTYVSLARNLSVAVATVLAILVAALLVLRRRRVPDVAEVNAAAQAAAQAAAEEERRNTERNRFQDLARNDPRQVADVFRLLVGEPAT</sequence>
<accession>A0A6P2D5L5</accession>
<name>A0A6P2D5L5_9BACT</name>
<evidence type="ECO:0000256" key="11">
    <source>
        <dbReference type="SAM" id="MobiDB-lite"/>
    </source>
</evidence>
<proteinExistence type="inferred from homology"/>
<evidence type="ECO:0000256" key="7">
    <source>
        <dbReference type="ARBA" id="ARBA00023136"/>
    </source>
</evidence>
<evidence type="ECO:0000256" key="10">
    <source>
        <dbReference type="SAM" id="Coils"/>
    </source>
</evidence>
<dbReference type="EMBL" id="LR593886">
    <property type="protein sequence ID" value="VTR96363.1"/>
    <property type="molecule type" value="Genomic_DNA"/>
</dbReference>
<dbReference type="Gene3D" id="3.30.300.30">
    <property type="match status" value="1"/>
</dbReference>
<dbReference type="PANTHER" id="PTHR30046">
    <property type="entry name" value="FLAGELLAR M-RING PROTEIN"/>
    <property type="match status" value="1"/>
</dbReference>
<feature type="coiled-coil region" evidence="10">
    <location>
        <begin position="461"/>
        <end position="494"/>
    </location>
</feature>
<evidence type="ECO:0000256" key="8">
    <source>
        <dbReference type="ARBA" id="ARBA00023143"/>
    </source>
</evidence>
<feature type="domain" description="Flagellar M-ring C-terminal" evidence="14">
    <location>
        <begin position="253"/>
        <end position="402"/>
    </location>
</feature>
<dbReference type="AlphaFoldDB" id="A0A6P2D5L5"/>
<dbReference type="KEGG" id="gms:SOIL9_13510"/>
<comment type="subcellular location">
    <subcellularLocation>
        <location evidence="1 9">Bacterial flagellum basal body</location>
    </subcellularLocation>
    <subcellularLocation>
        <location evidence="2">Cell membrane</location>
        <topology evidence="2">Multi-pass membrane protein</topology>
    </subcellularLocation>
</comment>
<evidence type="ECO:0000256" key="6">
    <source>
        <dbReference type="ARBA" id="ARBA00022989"/>
    </source>
</evidence>
<dbReference type="InterPro" id="IPR000067">
    <property type="entry name" value="FlgMring_FliF"/>
</dbReference>
<keyword evidence="15" id="KW-0969">Cilium</keyword>
<dbReference type="PRINTS" id="PR01009">
    <property type="entry name" value="FLGMRINGFLIF"/>
</dbReference>
<dbReference type="GO" id="GO:0003774">
    <property type="term" value="F:cytoskeletal motor activity"/>
    <property type="evidence" value="ECO:0007669"/>
    <property type="project" value="InterPro"/>
</dbReference>
<keyword evidence="7 12" id="KW-0472">Membrane</keyword>
<dbReference type="InterPro" id="IPR045851">
    <property type="entry name" value="AMP-bd_C_sf"/>
</dbReference>
<evidence type="ECO:0000256" key="4">
    <source>
        <dbReference type="ARBA" id="ARBA00022475"/>
    </source>
</evidence>
<feature type="domain" description="Flagellar M-ring N-terminal" evidence="13">
    <location>
        <begin position="56"/>
        <end position="220"/>
    </location>
</feature>
<organism evidence="15 16">
    <name type="scientific">Gemmata massiliana</name>
    <dbReference type="NCBI Taxonomy" id="1210884"/>
    <lineage>
        <taxon>Bacteria</taxon>
        <taxon>Pseudomonadati</taxon>
        <taxon>Planctomycetota</taxon>
        <taxon>Planctomycetia</taxon>
        <taxon>Gemmatales</taxon>
        <taxon>Gemmataceae</taxon>
        <taxon>Gemmata</taxon>
    </lineage>
</organism>
<evidence type="ECO:0000256" key="1">
    <source>
        <dbReference type="ARBA" id="ARBA00004117"/>
    </source>
</evidence>
<evidence type="ECO:0000256" key="9">
    <source>
        <dbReference type="PIRNR" id="PIRNR004862"/>
    </source>
</evidence>
<comment type="function">
    <text evidence="9">The M ring may be actively involved in energy transduction.</text>
</comment>
<keyword evidence="16" id="KW-1185">Reference proteome</keyword>
<feature type="transmembrane region" description="Helical" evidence="12">
    <location>
        <begin position="435"/>
        <end position="453"/>
    </location>
</feature>
<evidence type="ECO:0000256" key="3">
    <source>
        <dbReference type="ARBA" id="ARBA00007971"/>
    </source>
</evidence>
<keyword evidence="15" id="KW-0966">Cell projection</keyword>
<feature type="transmembrane region" description="Helical" evidence="12">
    <location>
        <begin position="24"/>
        <end position="43"/>
    </location>
</feature>
<evidence type="ECO:0000259" key="13">
    <source>
        <dbReference type="Pfam" id="PF01514"/>
    </source>
</evidence>
<gene>
    <name evidence="15" type="ORF">SOIL9_13510</name>
</gene>
<dbReference type="PANTHER" id="PTHR30046:SF0">
    <property type="entry name" value="FLAGELLAR M-RING PROTEIN"/>
    <property type="match status" value="1"/>
</dbReference>
<evidence type="ECO:0000313" key="16">
    <source>
        <dbReference type="Proteomes" id="UP000464178"/>
    </source>
</evidence>
<reference evidence="15 16" key="1">
    <citation type="submission" date="2019-05" db="EMBL/GenBank/DDBJ databases">
        <authorList>
            <consortium name="Science for Life Laboratories"/>
        </authorList>
    </citation>
    <scope>NUCLEOTIDE SEQUENCE [LARGE SCALE GENOMIC DNA]</scope>
    <source>
        <strain evidence="15">Soil9</strain>
    </source>
</reference>
<dbReference type="GO" id="GO:0005886">
    <property type="term" value="C:plasma membrane"/>
    <property type="evidence" value="ECO:0007669"/>
    <property type="project" value="UniProtKB-SubCell"/>
</dbReference>
<keyword evidence="6 12" id="KW-1133">Transmembrane helix</keyword>
<keyword evidence="15" id="KW-0282">Flagellum</keyword>
<keyword evidence="10" id="KW-0175">Coiled coil</keyword>
<dbReference type="Proteomes" id="UP000464178">
    <property type="component" value="Chromosome"/>
</dbReference>
<evidence type="ECO:0000256" key="12">
    <source>
        <dbReference type="SAM" id="Phobius"/>
    </source>
</evidence>
<dbReference type="Pfam" id="PF01514">
    <property type="entry name" value="YscJ_FliF"/>
    <property type="match status" value="1"/>
</dbReference>
<feature type="compositionally biased region" description="Low complexity" evidence="11">
    <location>
        <begin position="297"/>
        <end position="312"/>
    </location>
</feature>
<keyword evidence="8 9" id="KW-0975">Bacterial flagellum</keyword>
<protein>
    <recommendedName>
        <fullName evidence="9">Flagellar M-ring protein</fullName>
    </recommendedName>
</protein>
<evidence type="ECO:0000259" key="14">
    <source>
        <dbReference type="Pfam" id="PF08345"/>
    </source>
</evidence>
<evidence type="ECO:0000256" key="2">
    <source>
        <dbReference type="ARBA" id="ARBA00004651"/>
    </source>
</evidence>
<dbReference type="GO" id="GO:0009431">
    <property type="term" value="C:bacterial-type flagellum basal body, MS ring"/>
    <property type="evidence" value="ECO:0007669"/>
    <property type="project" value="InterPro"/>
</dbReference>